<dbReference type="GO" id="GO:0006281">
    <property type="term" value="P:DNA repair"/>
    <property type="evidence" value="ECO:0007669"/>
    <property type="project" value="TreeGrafter"/>
</dbReference>
<accession>A0A2V1JTY9</accession>
<reference evidence="1 2" key="1">
    <citation type="submission" date="2014-09" db="EMBL/GenBank/DDBJ databases">
        <title>Butyrate-producing bacteria isolated from human gut.</title>
        <authorList>
            <person name="Zhang Q."/>
            <person name="Zhao L."/>
        </authorList>
    </citation>
    <scope>NUCLEOTIDE SEQUENCE [LARGE SCALE GENOMIC DNA]</scope>
    <source>
        <strain evidence="1 2">21</strain>
    </source>
</reference>
<gene>
    <name evidence="1" type="ORF">LG34_02375</name>
</gene>
<dbReference type="InterPro" id="IPR050155">
    <property type="entry name" value="HAD-like_hydrolase_sf"/>
</dbReference>
<dbReference type="SFLD" id="SFLDG01129">
    <property type="entry name" value="C1.5:_HAD__Beta-PGM__Phosphata"/>
    <property type="match status" value="1"/>
</dbReference>
<evidence type="ECO:0000313" key="1">
    <source>
        <dbReference type="EMBL" id="PWE87676.1"/>
    </source>
</evidence>
<dbReference type="GO" id="GO:0008967">
    <property type="term" value="F:phosphoglycolate phosphatase activity"/>
    <property type="evidence" value="ECO:0007669"/>
    <property type="project" value="TreeGrafter"/>
</dbReference>
<dbReference type="InterPro" id="IPR023214">
    <property type="entry name" value="HAD_sf"/>
</dbReference>
<dbReference type="CDD" id="cd07505">
    <property type="entry name" value="HAD_BPGM-like"/>
    <property type="match status" value="1"/>
</dbReference>
<evidence type="ECO:0008006" key="3">
    <source>
        <dbReference type="Google" id="ProtNLM"/>
    </source>
</evidence>
<dbReference type="AlphaFoldDB" id="A0A2V1JTY9"/>
<dbReference type="PRINTS" id="PR00413">
    <property type="entry name" value="HADHALOGNASE"/>
</dbReference>
<organism evidence="1 2">
    <name type="scientific">Eubacterium ramulus</name>
    <dbReference type="NCBI Taxonomy" id="39490"/>
    <lineage>
        <taxon>Bacteria</taxon>
        <taxon>Bacillati</taxon>
        <taxon>Bacillota</taxon>
        <taxon>Clostridia</taxon>
        <taxon>Eubacteriales</taxon>
        <taxon>Eubacteriaceae</taxon>
        <taxon>Eubacterium</taxon>
    </lineage>
</organism>
<dbReference type="EMBL" id="JRFU01000022">
    <property type="protein sequence ID" value="PWE87676.1"/>
    <property type="molecule type" value="Genomic_DNA"/>
</dbReference>
<dbReference type="Pfam" id="PF00702">
    <property type="entry name" value="Hydrolase"/>
    <property type="match status" value="1"/>
</dbReference>
<dbReference type="InterPro" id="IPR036412">
    <property type="entry name" value="HAD-like_sf"/>
</dbReference>
<name>A0A2V1JTY9_EUBRA</name>
<dbReference type="SFLD" id="SFLDS00003">
    <property type="entry name" value="Haloacid_Dehalogenase"/>
    <property type="match status" value="1"/>
</dbReference>
<dbReference type="RefSeq" id="WP_109214695.1">
    <property type="nucleotide sequence ID" value="NZ_CABMEW010000002.1"/>
</dbReference>
<dbReference type="Gene3D" id="3.40.50.1000">
    <property type="entry name" value="HAD superfamily/HAD-like"/>
    <property type="match status" value="1"/>
</dbReference>
<dbReference type="OrthoDB" id="9797743at2"/>
<evidence type="ECO:0000313" key="2">
    <source>
        <dbReference type="Proteomes" id="UP000245288"/>
    </source>
</evidence>
<dbReference type="Proteomes" id="UP000245288">
    <property type="component" value="Unassembled WGS sequence"/>
</dbReference>
<sequence>MNTILFDMDGTLFDTEKHYQWAWRKAIADAGYELDASEVLKLRSLGAPYNVAQFQEWFGEEVDYRAIRQERVDLMKDMLAHEIPLKPQVPQTLEKLRQMGYSMAVVTATAQEQAVSNLKLAGLLPFFDHVISASMVKRGKPAPDVYLYACEVLGVQPENCYAVEDSPNGVMSAHAAGCRTIMIPDLSQPDAELSRLLYRKLDTFGELINILKK</sequence>
<protein>
    <recommendedName>
        <fullName evidence="3">HAD family phosphatase</fullName>
    </recommendedName>
</protein>
<dbReference type="InterPro" id="IPR006439">
    <property type="entry name" value="HAD-SF_hydro_IA"/>
</dbReference>
<keyword evidence="2" id="KW-1185">Reference proteome</keyword>
<proteinExistence type="predicted"/>
<comment type="caution">
    <text evidence="1">The sequence shown here is derived from an EMBL/GenBank/DDBJ whole genome shotgun (WGS) entry which is preliminary data.</text>
</comment>
<dbReference type="PANTHER" id="PTHR43434">
    <property type="entry name" value="PHOSPHOGLYCOLATE PHOSPHATASE"/>
    <property type="match status" value="1"/>
</dbReference>
<dbReference type="NCBIfam" id="TIGR01509">
    <property type="entry name" value="HAD-SF-IA-v3"/>
    <property type="match status" value="1"/>
</dbReference>
<dbReference type="Gene3D" id="1.10.150.240">
    <property type="entry name" value="Putative phosphatase, domain 2"/>
    <property type="match status" value="1"/>
</dbReference>
<dbReference type="SFLD" id="SFLDG01135">
    <property type="entry name" value="C1.5.6:_HAD__Beta-PGM__Phospha"/>
    <property type="match status" value="1"/>
</dbReference>
<dbReference type="SUPFAM" id="SSF56784">
    <property type="entry name" value="HAD-like"/>
    <property type="match status" value="1"/>
</dbReference>
<dbReference type="PANTHER" id="PTHR43434:SF1">
    <property type="entry name" value="PHOSPHOGLYCOLATE PHOSPHATASE"/>
    <property type="match status" value="1"/>
</dbReference>
<dbReference type="InterPro" id="IPR023198">
    <property type="entry name" value="PGP-like_dom2"/>
</dbReference>